<evidence type="ECO:0000256" key="4">
    <source>
        <dbReference type="ARBA" id="ARBA00022741"/>
    </source>
</evidence>
<evidence type="ECO:0000256" key="7">
    <source>
        <dbReference type="HAMAP-Rule" id="MF_02090"/>
    </source>
</evidence>
<reference evidence="10 11" key="1">
    <citation type="submission" date="2019-02" db="EMBL/GenBank/DDBJ databases">
        <title>Deep-cultivation of Planctomycetes and their phenomic and genomic characterization uncovers novel biology.</title>
        <authorList>
            <person name="Wiegand S."/>
            <person name="Jogler M."/>
            <person name="Boedeker C."/>
            <person name="Pinto D."/>
            <person name="Vollmers J."/>
            <person name="Rivas-Marin E."/>
            <person name="Kohn T."/>
            <person name="Peeters S.H."/>
            <person name="Heuer A."/>
            <person name="Rast P."/>
            <person name="Oberbeckmann S."/>
            <person name="Bunk B."/>
            <person name="Jeske O."/>
            <person name="Meyerdierks A."/>
            <person name="Storesund J.E."/>
            <person name="Kallscheuer N."/>
            <person name="Luecker S."/>
            <person name="Lage O.M."/>
            <person name="Pohl T."/>
            <person name="Merkel B.J."/>
            <person name="Hornburger P."/>
            <person name="Mueller R.-W."/>
            <person name="Bruemmer F."/>
            <person name="Labrenz M."/>
            <person name="Spormann A.M."/>
            <person name="Op den Camp H."/>
            <person name="Overmann J."/>
            <person name="Amann R."/>
            <person name="Jetten M.S.M."/>
            <person name="Mascher T."/>
            <person name="Medema M.H."/>
            <person name="Devos D.P."/>
            <person name="Kaster A.-K."/>
            <person name="Ovreas L."/>
            <person name="Rohde M."/>
            <person name="Galperin M.Y."/>
            <person name="Jogler C."/>
        </authorList>
    </citation>
    <scope>NUCLEOTIDE SEQUENCE [LARGE SCALE GENOMIC DNA]</scope>
    <source>
        <strain evidence="10 11">ETA_A1</strain>
    </source>
</reference>
<dbReference type="InterPro" id="IPR014729">
    <property type="entry name" value="Rossmann-like_a/b/a_fold"/>
</dbReference>
<feature type="active site" description="Proton acceptor; for glutaminase activity" evidence="7">
    <location>
        <position position="47"/>
    </location>
</feature>
<dbReference type="InterPro" id="IPR003010">
    <property type="entry name" value="C-N_Hydrolase"/>
</dbReference>
<dbReference type="OrthoDB" id="9803818at2"/>
<dbReference type="UniPathway" id="UPA00253">
    <property type="reaction ID" value="UER00334"/>
</dbReference>
<dbReference type="KEGG" id="uli:ETAA1_52380"/>
<dbReference type="GO" id="GO:0005737">
    <property type="term" value="C:cytoplasm"/>
    <property type="evidence" value="ECO:0007669"/>
    <property type="project" value="InterPro"/>
</dbReference>
<dbReference type="Pfam" id="PF00795">
    <property type="entry name" value="CN_hydrolase"/>
    <property type="match status" value="1"/>
</dbReference>
<dbReference type="PROSITE" id="PS50263">
    <property type="entry name" value="CN_HYDROLASE"/>
    <property type="match status" value="1"/>
</dbReference>
<dbReference type="AlphaFoldDB" id="A0A517Y0F7"/>
<comment type="pathway">
    <text evidence="1 7 8">Cofactor biosynthesis; NAD(+) biosynthesis; NAD(+) from deamido-NAD(+) (L-Gln route): step 1/1.</text>
</comment>
<protein>
    <recommendedName>
        <fullName evidence="7 8">Glutamine-dependent NAD(+) synthetase</fullName>
        <ecNumber evidence="7 8">6.3.5.1</ecNumber>
    </recommendedName>
    <alternativeName>
        <fullName evidence="7 8">NAD(+) synthase [glutamine-hydrolyzing]</fullName>
    </alternativeName>
</protein>
<dbReference type="InterPro" id="IPR022310">
    <property type="entry name" value="NAD/GMP_synthase"/>
</dbReference>
<dbReference type="InterPro" id="IPR041856">
    <property type="entry name" value="NAD+_synth_C"/>
</dbReference>
<dbReference type="InterPro" id="IPR014445">
    <property type="entry name" value="Gln-dep_NAD_synthase"/>
</dbReference>
<dbReference type="Pfam" id="PF02540">
    <property type="entry name" value="NAD_synthase"/>
    <property type="match status" value="1"/>
</dbReference>
<feature type="binding site" evidence="7">
    <location>
        <position position="206"/>
    </location>
    <ligand>
        <name>L-glutamine</name>
        <dbReference type="ChEBI" id="CHEBI:58359"/>
    </ligand>
</feature>
<organism evidence="10 11">
    <name type="scientific">Urbifossiella limnaea</name>
    <dbReference type="NCBI Taxonomy" id="2528023"/>
    <lineage>
        <taxon>Bacteria</taxon>
        <taxon>Pseudomonadati</taxon>
        <taxon>Planctomycetota</taxon>
        <taxon>Planctomycetia</taxon>
        <taxon>Gemmatales</taxon>
        <taxon>Gemmataceae</taxon>
        <taxon>Urbifossiella</taxon>
    </lineage>
</organism>
<evidence type="ECO:0000256" key="6">
    <source>
        <dbReference type="ARBA" id="ARBA00023027"/>
    </source>
</evidence>
<dbReference type="PANTHER" id="PTHR23090:SF9">
    <property type="entry name" value="GLUTAMINE-DEPENDENT NAD(+) SYNTHETASE"/>
    <property type="match status" value="1"/>
</dbReference>
<comment type="catalytic activity">
    <reaction evidence="7 8">
        <text>deamido-NAD(+) + L-glutamine + ATP + H2O = L-glutamate + AMP + diphosphate + NAD(+) + H(+)</text>
        <dbReference type="Rhea" id="RHEA:24384"/>
        <dbReference type="ChEBI" id="CHEBI:15377"/>
        <dbReference type="ChEBI" id="CHEBI:15378"/>
        <dbReference type="ChEBI" id="CHEBI:29985"/>
        <dbReference type="ChEBI" id="CHEBI:30616"/>
        <dbReference type="ChEBI" id="CHEBI:33019"/>
        <dbReference type="ChEBI" id="CHEBI:57540"/>
        <dbReference type="ChEBI" id="CHEBI:58359"/>
        <dbReference type="ChEBI" id="CHEBI:58437"/>
        <dbReference type="ChEBI" id="CHEBI:456215"/>
        <dbReference type="EC" id="6.3.5.1"/>
    </reaction>
</comment>
<dbReference type="Proteomes" id="UP000319576">
    <property type="component" value="Chromosome"/>
</dbReference>
<dbReference type="PIRSF" id="PIRSF006630">
    <property type="entry name" value="NADS_GAT"/>
    <property type="match status" value="1"/>
</dbReference>
<keyword evidence="5 7" id="KW-0067">ATP-binding</keyword>
<gene>
    <name evidence="10" type="primary">nadE_1</name>
    <name evidence="7" type="synonym">nadE</name>
    <name evidence="10" type="ORF">ETAA1_52380</name>
</gene>
<comment type="similarity">
    <text evidence="2 7 8">In the C-terminal section; belongs to the NAD synthetase family.</text>
</comment>
<evidence type="ECO:0000259" key="9">
    <source>
        <dbReference type="PROSITE" id="PS50263"/>
    </source>
</evidence>
<dbReference type="RefSeq" id="WP_145243360.1">
    <property type="nucleotide sequence ID" value="NZ_CP036273.1"/>
</dbReference>
<keyword evidence="4 7" id="KW-0547">Nucleotide-binding</keyword>
<dbReference type="InterPro" id="IPR036526">
    <property type="entry name" value="C-N_Hydrolase_sf"/>
</dbReference>
<feature type="binding site" evidence="7">
    <location>
        <position position="123"/>
    </location>
    <ligand>
        <name>L-glutamine</name>
        <dbReference type="ChEBI" id="CHEBI:58359"/>
    </ligand>
</feature>
<feature type="active site" description="For glutaminase activity" evidence="7">
    <location>
        <position position="117"/>
    </location>
</feature>
<dbReference type="SUPFAM" id="SSF56317">
    <property type="entry name" value="Carbon-nitrogen hydrolase"/>
    <property type="match status" value="1"/>
</dbReference>
<dbReference type="Gene3D" id="3.40.50.620">
    <property type="entry name" value="HUPs"/>
    <property type="match status" value="1"/>
</dbReference>
<evidence type="ECO:0000256" key="8">
    <source>
        <dbReference type="PIRNR" id="PIRNR006630"/>
    </source>
</evidence>
<evidence type="ECO:0000256" key="5">
    <source>
        <dbReference type="ARBA" id="ARBA00022840"/>
    </source>
</evidence>
<keyword evidence="6 7" id="KW-0520">NAD</keyword>
<evidence type="ECO:0000256" key="2">
    <source>
        <dbReference type="ARBA" id="ARBA00007145"/>
    </source>
</evidence>
<name>A0A517Y0F7_9BACT</name>
<feature type="binding site" evidence="7">
    <location>
        <begin position="360"/>
        <end position="367"/>
    </location>
    <ligand>
        <name>ATP</name>
        <dbReference type="ChEBI" id="CHEBI:30616"/>
    </ligand>
</feature>
<dbReference type="SUPFAM" id="SSF52402">
    <property type="entry name" value="Adenine nucleotide alpha hydrolases-like"/>
    <property type="match status" value="1"/>
</dbReference>
<comment type="function">
    <text evidence="7">Catalyzes the ATP-dependent amidation of deamido-NAD to form NAD. Uses L-glutamine as a nitrogen source.</text>
</comment>
<dbReference type="NCBIfam" id="NF002730">
    <property type="entry name" value="PRK02628.1"/>
    <property type="match status" value="1"/>
</dbReference>
<dbReference type="GO" id="GO:0004359">
    <property type="term" value="F:glutaminase activity"/>
    <property type="evidence" value="ECO:0007669"/>
    <property type="project" value="InterPro"/>
</dbReference>
<dbReference type="GO" id="GO:0003952">
    <property type="term" value="F:NAD+ synthase (glutamine-hydrolyzing) activity"/>
    <property type="evidence" value="ECO:0007669"/>
    <property type="project" value="UniProtKB-UniRule"/>
</dbReference>
<feature type="active site" description="Nucleophile; for glutaminase activity" evidence="7">
    <location>
        <position position="173"/>
    </location>
</feature>
<feature type="binding site" evidence="7">
    <location>
        <position position="493"/>
    </location>
    <ligand>
        <name>deamido-NAD(+)</name>
        <dbReference type="ChEBI" id="CHEBI:58437"/>
        <note>ligand shared between two neighboring subunits</note>
    </ligand>
</feature>
<keyword evidence="3 7" id="KW-0436">Ligase</keyword>
<dbReference type="EC" id="6.3.5.1" evidence="7 8"/>
<dbReference type="CDD" id="cd07570">
    <property type="entry name" value="GAT_Gln-NAD-synth"/>
    <property type="match status" value="1"/>
</dbReference>
<dbReference type="HAMAP" id="MF_02090">
    <property type="entry name" value="NadE_glutamine_dep"/>
    <property type="match status" value="1"/>
</dbReference>
<dbReference type="GO" id="GO:0009435">
    <property type="term" value="P:NAD+ biosynthetic process"/>
    <property type="evidence" value="ECO:0007669"/>
    <property type="project" value="UniProtKB-UniRule"/>
</dbReference>
<feature type="domain" description="CN hydrolase" evidence="9">
    <location>
        <begin position="7"/>
        <end position="273"/>
    </location>
</feature>
<evidence type="ECO:0000313" key="10">
    <source>
        <dbReference type="EMBL" id="QDU23246.1"/>
    </source>
</evidence>
<feature type="binding site" evidence="7">
    <location>
        <position position="200"/>
    </location>
    <ligand>
        <name>L-glutamine</name>
        <dbReference type="ChEBI" id="CHEBI:58359"/>
    </ligand>
</feature>
<dbReference type="GO" id="GO:0008795">
    <property type="term" value="F:NAD+ synthase activity"/>
    <property type="evidence" value="ECO:0007669"/>
    <property type="project" value="UniProtKB-UniRule"/>
</dbReference>
<dbReference type="GO" id="GO:0005524">
    <property type="term" value="F:ATP binding"/>
    <property type="evidence" value="ECO:0007669"/>
    <property type="project" value="UniProtKB-UniRule"/>
</dbReference>
<keyword evidence="11" id="KW-1185">Reference proteome</keyword>
<evidence type="ECO:0000256" key="1">
    <source>
        <dbReference type="ARBA" id="ARBA00005188"/>
    </source>
</evidence>
<feature type="binding site" evidence="7">
    <location>
        <position position="469"/>
    </location>
    <ligand>
        <name>deamido-NAD(+)</name>
        <dbReference type="ChEBI" id="CHEBI:58437"/>
        <note>ligand shared between two neighboring subunits</note>
    </ligand>
</feature>
<proteinExistence type="inferred from homology"/>
<dbReference type="Gene3D" id="3.60.110.10">
    <property type="entry name" value="Carbon-nitrogen hydrolase"/>
    <property type="match status" value="1"/>
</dbReference>
<dbReference type="Gene3D" id="1.10.10.1140">
    <property type="entry name" value="Glutamine-dependent NAD+ synthetase, C-terminal domain"/>
    <property type="match status" value="1"/>
</dbReference>
<dbReference type="PANTHER" id="PTHR23090">
    <property type="entry name" value="NH 3 /GLUTAMINE-DEPENDENT NAD + SYNTHETASE"/>
    <property type="match status" value="1"/>
</dbReference>
<evidence type="ECO:0000256" key="3">
    <source>
        <dbReference type="ARBA" id="ARBA00022598"/>
    </source>
</evidence>
<dbReference type="InterPro" id="IPR003694">
    <property type="entry name" value="NAD_synthase"/>
</dbReference>
<sequence>MTSHGFLRAAAATPELVVADPAANARHTIALLAEAEARGVSLVVFPEMGLTGYTCGDLFHTRTLPRAADEALAEVLAFTESGFRGVAVVGLPVVLDGQLFNCAAVLNGGSVLGVVPKAYLPNYKEFYDARYYSPAANAVSKYAAVAGRHAPFGTDLLFVCENVPDFVLGVEVCEDLWVPVPPSCHLALAGATVLANLSASNEAIGKAGYRKQLIGCQSGRCLAAYIYAAAGVGESTTDLVFGGQNVIAENGAVLAEAPRFRRDGSLTVADLDLDHLRHDRVQTNTFNDSRRDHARLVRRVSFALDPAPRTPDLRRFVDAAPFVPKDPATLHERCDEIFHTQVAGLAKRLTASDTQAVSIGVSGGLDSTLALLVACKTFDALGRPRGGIRALTMPGFGTTGRTLANARALMAALGVGVREADIRGLCLEQMRALGHAPFGLPLAGETVETLGEKLRHLPADRRNDLVFENVQARVRTSLLMNAGFVVGTGDLSELALGWCTYNADHMSMYNPNVSVPKTLVKFLVGWAADHEFDGATRGTLHDVVGTEISPELLPVAADGTATQPTEATVGPYELVDFFLYHLLRWGAEPAKVLFLARHARFSRPYTAAEVKAWLVVFLRRFFASQFKRSCLPDGPKVGSVSLSPRGDWRMPSDAAARAWLAAAESA</sequence>
<dbReference type="EMBL" id="CP036273">
    <property type="protein sequence ID" value="QDU23246.1"/>
    <property type="molecule type" value="Genomic_DNA"/>
</dbReference>
<feature type="binding site" evidence="7">
    <location>
        <begin position="498"/>
        <end position="501"/>
    </location>
    <ligand>
        <name>deamido-NAD(+)</name>
        <dbReference type="ChEBI" id="CHEBI:58437"/>
        <note>ligand shared between two neighboring subunits</note>
    </ligand>
</feature>
<evidence type="ECO:0000313" key="11">
    <source>
        <dbReference type="Proteomes" id="UP000319576"/>
    </source>
</evidence>
<feature type="binding site" evidence="7">
    <location>
        <position position="488"/>
    </location>
    <ligand>
        <name>ATP</name>
        <dbReference type="ChEBI" id="CHEBI:30616"/>
    </ligand>
</feature>
<dbReference type="CDD" id="cd00553">
    <property type="entry name" value="NAD_synthase"/>
    <property type="match status" value="1"/>
</dbReference>
<feature type="binding site" evidence="7">
    <location>
        <position position="627"/>
    </location>
    <ligand>
        <name>deamido-NAD(+)</name>
        <dbReference type="ChEBI" id="CHEBI:58437"/>
        <note>ligand shared between two neighboring subunits</note>
    </ligand>
</feature>
<accession>A0A517Y0F7</accession>